<evidence type="ECO:0000313" key="1">
    <source>
        <dbReference type="EMBL" id="MBU9736290.1"/>
    </source>
</evidence>
<reference evidence="1" key="1">
    <citation type="submission" date="2021-06" db="EMBL/GenBank/DDBJ databases">
        <title>Description of novel taxa of the family Lachnospiraceae.</title>
        <authorList>
            <person name="Chaplin A.V."/>
            <person name="Sokolova S.R."/>
            <person name="Pikina A.P."/>
            <person name="Korzhanova M."/>
            <person name="Belova V."/>
            <person name="Korostin D."/>
            <person name="Efimov B.A."/>
        </authorList>
    </citation>
    <scope>NUCLEOTIDE SEQUENCE</scope>
    <source>
        <strain evidence="1">ASD5720</strain>
    </source>
</reference>
<accession>A0A949NHK1</accession>
<keyword evidence="2" id="KW-1185">Reference proteome</keyword>
<comment type="caution">
    <text evidence="1">The sequence shown here is derived from an EMBL/GenBank/DDBJ whole genome shotgun (WGS) entry which is preliminary data.</text>
</comment>
<dbReference type="EMBL" id="JAHQCW010000008">
    <property type="protein sequence ID" value="MBU9736290.1"/>
    <property type="molecule type" value="Genomic_DNA"/>
</dbReference>
<proteinExistence type="predicted"/>
<dbReference type="Proteomes" id="UP000712157">
    <property type="component" value="Unassembled WGS sequence"/>
</dbReference>
<gene>
    <name evidence="1" type="ORF">KTH89_07045</name>
</gene>
<protein>
    <submittedName>
        <fullName evidence="1">Uncharacterized protein</fullName>
    </submittedName>
</protein>
<organism evidence="1 2">
    <name type="scientific">Diplocloster agilis</name>
    <dbReference type="NCBI Taxonomy" id="2850323"/>
    <lineage>
        <taxon>Bacteria</taxon>
        <taxon>Bacillati</taxon>
        <taxon>Bacillota</taxon>
        <taxon>Clostridia</taxon>
        <taxon>Lachnospirales</taxon>
        <taxon>Lachnospiraceae</taxon>
        <taxon>Diplocloster</taxon>
    </lineage>
</organism>
<sequence length="49" mass="5657">MDDICTVESLFAADSVRKFQEEYHDTLEYAGLLQQGYGFSITLSKHNRE</sequence>
<evidence type="ECO:0000313" key="2">
    <source>
        <dbReference type="Proteomes" id="UP000712157"/>
    </source>
</evidence>
<dbReference type="AlphaFoldDB" id="A0A949NHK1"/>
<name>A0A949NHK1_9FIRM</name>